<dbReference type="PROSITE" id="PS50005">
    <property type="entry name" value="TPR"/>
    <property type="match status" value="1"/>
</dbReference>
<dbReference type="Pfam" id="PF13432">
    <property type="entry name" value="TPR_16"/>
    <property type="match status" value="1"/>
</dbReference>
<organism evidence="3 4">
    <name type="scientific">candidate division KSB3 bacterium</name>
    <dbReference type="NCBI Taxonomy" id="2044937"/>
    <lineage>
        <taxon>Bacteria</taxon>
        <taxon>candidate division KSB3</taxon>
    </lineage>
</organism>
<protein>
    <submittedName>
        <fullName evidence="3">Uncharacterized protein</fullName>
    </submittedName>
</protein>
<dbReference type="InterPro" id="IPR019734">
    <property type="entry name" value="TPR_rpt"/>
</dbReference>
<name>A0A2G6KHE0_9BACT</name>
<keyword evidence="2" id="KW-0732">Signal</keyword>
<dbReference type="Proteomes" id="UP000230821">
    <property type="component" value="Unassembled WGS sequence"/>
</dbReference>
<feature type="chain" id="PRO_5013862380" evidence="2">
    <location>
        <begin position="22"/>
        <end position="195"/>
    </location>
</feature>
<dbReference type="EMBL" id="PDSK01000065">
    <property type="protein sequence ID" value="PIE35055.1"/>
    <property type="molecule type" value="Genomic_DNA"/>
</dbReference>
<feature type="signal peptide" evidence="2">
    <location>
        <begin position="1"/>
        <end position="21"/>
    </location>
</feature>
<reference evidence="3 4" key="1">
    <citation type="submission" date="2017-10" db="EMBL/GenBank/DDBJ databases">
        <title>Novel microbial diversity and functional potential in the marine mammal oral microbiome.</title>
        <authorList>
            <person name="Dudek N.K."/>
            <person name="Sun C.L."/>
            <person name="Burstein D."/>
            <person name="Kantor R.S."/>
            <person name="Aliaga Goltsman D.S."/>
            <person name="Bik E.M."/>
            <person name="Thomas B.C."/>
            <person name="Banfield J.F."/>
            <person name="Relman D.A."/>
        </authorList>
    </citation>
    <scope>NUCLEOTIDE SEQUENCE [LARGE SCALE GENOMIC DNA]</scope>
    <source>
        <strain evidence="3">DOLJORAL78_47_16</strain>
    </source>
</reference>
<dbReference type="InterPro" id="IPR011990">
    <property type="entry name" value="TPR-like_helical_dom_sf"/>
</dbReference>
<dbReference type="Gene3D" id="1.25.40.10">
    <property type="entry name" value="Tetratricopeptide repeat domain"/>
    <property type="match status" value="1"/>
</dbReference>
<evidence type="ECO:0000256" key="1">
    <source>
        <dbReference type="PROSITE-ProRule" id="PRU00339"/>
    </source>
</evidence>
<feature type="repeat" description="TPR" evidence="1">
    <location>
        <begin position="108"/>
        <end position="141"/>
    </location>
</feature>
<gene>
    <name evidence="3" type="ORF">CSA56_05670</name>
</gene>
<comment type="caution">
    <text evidence="3">The sequence shown here is derived from an EMBL/GenBank/DDBJ whole genome shotgun (WGS) entry which is preliminary data.</text>
</comment>
<evidence type="ECO:0000313" key="4">
    <source>
        <dbReference type="Proteomes" id="UP000230821"/>
    </source>
</evidence>
<dbReference type="SMART" id="SM00028">
    <property type="entry name" value="TPR"/>
    <property type="match status" value="3"/>
</dbReference>
<dbReference type="SUPFAM" id="SSF48452">
    <property type="entry name" value="TPR-like"/>
    <property type="match status" value="1"/>
</dbReference>
<dbReference type="AlphaFoldDB" id="A0A2G6KHE0"/>
<evidence type="ECO:0000256" key="2">
    <source>
        <dbReference type="SAM" id="SignalP"/>
    </source>
</evidence>
<evidence type="ECO:0000313" key="3">
    <source>
        <dbReference type="EMBL" id="PIE35055.1"/>
    </source>
</evidence>
<sequence length="195" mass="22006">MKQCISFLVVSLLLFAGHAMICETLLAQEPSSESLRLPEVVITGTDQSKIQRILPKVTLPHSSLPLVLESSHDEAGRLIAEANLLALIQPEKAIPLYREAITQNPTDSLGYHRLADAYRASGQYDEALNTYQHALDRANSPLEAHYQLGMLYETLFNDPQKAIEHYQLYIKRGGTDPRVRLWLRNMTRRESQAVP</sequence>
<accession>A0A2G6KHE0</accession>
<proteinExistence type="predicted"/>
<keyword evidence="1" id="KW-0802">TPR repeat</keyword>